<evidence type="ECO:0000313" key="3">
    <source>
        <dbReference type="Proteomes" id="UP000494165"/>
    </source>
</evidence>
<dbReference type="EMBL" id="CADEPI010000174">
    <property type="protein sequence ID" value="CAB3378864.1"/>
    <property type="molecule type" value="Genomic_DNA"/>
</dbReference>
<dbReference type="Proteomes" id="UP000494165">
    <property type="component" value="Unassembled WGS sequence"/>
</dbReference>
<comment type="caution">
    <text evidence="2">The sequence shown here is derived from an EMBL/GenBank/DDBJ whole genome shotgun (WGS) entry which is preliminary data.</text>
</comment>
<accession>A0A8S1DLE8</accession>
<reference evidence="2 3" key="1">
    <citation type="submission" date="2020-04" db="EMBL/GenBank/DDBJ databases">
        <authorList>
            <person name="Alioto T."/>
            <person name="Alioto T."/>
            <person name="Gomez Garrido J."/>
        </authorList>
    </citation>
    <scope>NUCLEOTIDE SEQUENCE [LARGE SCALE GENOMIC DNA]</scope>
</reference>
<keyword evidence="3" id="KW-1185">Reference proteome</keyword>
<proteinExistence type="predicted"/>
<name>A0A8S1DLE8_9INSE</name>
<dbReference type="AlphaFoldDB" id="A0A8S1DLE8"/>
<feature type="compositionally biased region" description="Acidic residues" evidence="1">
    <location>
        <begin position="12"/>
        <end position="21"/>
    </location>
</feature>
<sequence>MSTENTEFLALSEEEEYEETQEGSSLDQNEEYQERSDKETAQTYIKIGTRQRFSCRPAEMSPMLNVPQIVPMCPREKNAREEGVLQNQTETEIVVEVCECERRRFLAE</sequence>
<protein>
    <submittedName>
        <fullName evidence="2">Uncharacterized protein</fullName>
    </submittedName>
</protein>
<evidence type="ECO:0000256" key="1">
    <source>
        <dbReference type="SAM" id="MobiDB-lite"/>
    </source>
</evidence>
<organism evidence="2 3">
    <name type="scientific">Cloeon dipterum</name>
    <dbReference type="NCBI Taxonomy" id="197152"/>
    <lineage>
        <taxon>Eukaryota</taxon>
        <taxon>Metazoa</taxon>
        <taxon>Ecdysozoa</taxon>
        <taxon>Arthropoda</taxon>
        <taxon>Hexapoda</taxon>
        <taxon>Insecta</taxon>
        <taxon>Pterygota</taxon>
        <taxon>Palaeoptera</taxon>
        <taxon>Ephemeroptera</taxon>
        <taxon>Pisciforma</taxon>
        <taxon>Baetidae</taxon>
        <taxon>Cloeon</taxon>
    </lineage>
</organism>
<feature type="compositionally biased region" description="Low complexity" evidence="1">
    <location>
        <begin position="1"/>
        <end position="11"/>
    </location>
</feature>
<gene>
    <name evidence="2" type="ORF">CLODIP_2_CD00616</name>
</gene>
<feature type="region of interest" description="Disordered" evidence="1">
    <location>
        <begin position="1"/>
        <end position="40"/>
    </location>
</feature>
<evidence type="ECO:0000313" key="2">
    <source>
        <dbReference type="EMBL" id="CAB3378864.1"/>
    </source>
</evidence>